<proteinExistence type="predicted"/>
<sequence length="462" mass="48862">MPGTDPVASEADAEAPAGTDHDGAAKKSLPYCPPETDSTPEKVAVWSLGVFFFCMLAGYAPFAEASARCPYFASYAKTNEMAFPHHFSWHAIRLLCRMLALSSEARLGFSDVREIACRWQQEQRASVERSMSSLFSTSSPKAAGATSATRAKRVLSCTASDAAAAALDRSAPAAKGPASAGCSAARCSKRQRLPTLQGELSFGDELGWGMGWGEGWGVYESGGDEGGVAIPVLNSPRSEWPRRRDLCPQLPSCGAPSAGRTALRHLGWEGLSHPVPLLFEALRAAVGRIGLPAITNPDLWALSIRLDTGSLSTSPTSNSATLAPAPAPIGAPIGAPIVVEAWVAVGTAQRHAICVKRVSGDTFVFHRFYRRLREEMAPLNGWKEGAYRGQVVPGVAPNMAPKWLVKLRELLLVLQEGSTLMARPPASPRSAVLLATPPEAPLTAPLTAAAVRVSSVSTRTAA</sequence>
<evidence type="ECO:0008006" key="4">
    <source>
        <dbReference type="Google" id="ProtNLM"/>
    </source>
</evidence>
<accession>A0A0M0K6W6</accession>
<name>A0A0M0K6W6_9EUKA</name>
<dbReference type="AlphaFoldDB" id="A0A0M0K6W6"/>
<dbReference type="EMBL" id="JWZX01001182">
    <property type="protein sequence ID" value="KOO34545.1"/>
    <property type="molecule type" value="Genomic_DNA"/>
</dbReference>
<feature type="region of interest" description="Disordered" evidence="1">
    <location>
        <begin position="1"/>
        <end position="31"/>
    </location>
</feature>
<organism evidence="2 3">
    <name type="scientific">Chrysochromulina tobinii</name>
    <dbReference type="NCBI Taxonomy" id="1460289"/>
    <lineage>
        <taxon>Eukaryota</taxon>
        <taxon>Haptista</taxon>
        <taxon>Haptophyta</taxon>
        <taxon>Prymnesiophyceae</taxon>
        <taxon>Prymnesiales</taxon>
        <taxon>Chrysochromulinaceae</taxon>
        <taxon>Chrysochromulina</taxon>
    </lineage>
</organism>
<reference evidence="3" key="1">
    <citation type="journal article" date="2015" name="PLoS Genet.">
        <title>Genome Sequence and Transcriptome Analyses of Chrysochromulina tobin: Metabolic Tools for Enhanced Algal Fitness in the Prominent Order Prymnesiales (Haptophyceae).</title>
        <authorList>
            <person name="Hovde B.T."/>
            <person name="Deodato C.R."/>
            <person name="Hunsperger H.M."/>
            <person name="Ryken S.A."/>
            <person name="Yost W."/>
            <person name="Jha R.K."/>
            <person name="Patterson J."/>
            <person name="Monnat R.J. Jr."/>
            <person name="Barlow S.B."/>
            <person name="Starkenburg S.R."/>
            <person name="Cattolico R.A."/>
        </authorList>
    </citation>
    <scope>NUCLEOTIDE SEQUENCE</scope>
    <source>
        <strain evidence="3">CCMP291</strain>
    </source>
</reference>
<evidence type="ECO:0000313" key="2">
    <source>
        <dbReference type="EMBL" id="KOO34545.1"/>
    </source>
</evidence>
<dbReference type="Gene3D" id="1.10.510.10">
    <property type="entry name" value="Transferase(Phosphotransferase) domain 1"/>
    <property type="match status" value="1"/>
</dbReference>
<dbReference type="SUPFAM" id="SSF56112">
    <property type="entry name" value="Protein kinase-like (PK-like)"/>
    <property type="match status" value="1"/>
</dbReference>
<comment type="caution">
    <text evidence="2">The sequence shown here is derived from an EMBL/GenBank/DDBJ whole genome shotgun (WGS) entry which is preliminary data.</text>
</comment>
<dbReference type="InterPro" id="IPR011009">
    <property type="entry name" value="Kinase-like_dom_sf"/>
</dbReference>
<evidence type="ECO:0000313" key="3">
    <source>
        <dbReference type="Proteomes" id="UP000037460"/>
    </source>
</evidence>
<protein>
    <recommendedName>
        <fullName evidence="4">Protein kinase domain-containing protein</fullName>
    </recommendedName>
</protein>
<dbReference type="Proteomes" id="UP000037460">
    <property type="component" value="Unassembled WGS sequence"/>
</dbReference>
<evidence type="ECO:0000256" key="1">
    <source>
        <dbReference type="SAM" id="MobiDB-lite"/>
    </source>
</evidence>
<gene>
    <name evidence="2" type="ORF">Ctob_015691</name>
</gene>
<keyword evidence="3" id="KW-1185">Reference proteome</keyword>